<evidence type="ECO:0000313" key="2">
    <source>
        <dbReference type="EMBL" id="VDN02932.1"/>
    </source>
</evidence>
<name>A0A3P7N3L7_ONCOC</name>
<dbReference type="EMBL" id="UYRW01016177">
    <property type="protein sequence ID" value="VDN02932.1"/>
    <property type="molecule type" value="Genomic_DNA"/>
</dbReference>
<dbReference type="AlphaFoldDB" id="A0A3P7N3L7"/>
<evidence type="ECO:0000256" key="1">
    <source>
        <dbReference type="SAM" id="MobiDB-lite"/>
    </source>
</evidence>
<evidence type="ECO:0000313" key="3">
    <source>
        <dbReference type="Proteomes" id="UP000271087"/>
    </source>
</evidence>
<accession>A0A3P7N3L7</accession>
<organism evidence="2 3">
    <name type="scientific">Onchocerca ochengi</name>
    <name type="common">Filarial nematode worm</name>
    <dbReference type="NCBI Taxonomy" id="42157"/>
    <lineage>
        <taxon>Eukaryota</taxon>
        <taxon>Metazoa</taxon>
        <taxon>Ecdysozoa</taxon>
        <taxon>Nematoda</taxon>
        <taxon>Chromadorea</taxon>
        <taxon>Rhabditida</taxon>
        <taxon>Spirurina</taxon>
        <taxon>Spiruromorpha</taxon>
        <taxon>Filarioidea</taxon>
        <taxon>Onchocercidae</taxon>
        <taxon>Onchocerca</taxon>
    </lineage>
</organism>
<keyword evidence="3" id="KW-1185">Reference proteome</keyword>
<gene>
    <name evidence="2" type="ORF">NOO_LOCUS13543</name>
</gene>
<feature type="region of interest" description="Disordered" evidence="1">
    <location>
        <begin position="1"/>
        <end position="22"/>
    </location>
</feature>
<dbReference type="Proteomes" id="UP000271087">
    <property type="component" value="Unassembled WGS sequence"/>
</dbReference>
<feature type="compositionally biased region" description="Basic and acidic residues" evidence="1">
    <location>
        <begin position="1"/>
        <end position="11"/>
    </location>
</feature>
<feature type="non-terminal residue" evidence="2">
    <location>
        <position position="22"/>
    </location>
</feature>
<proteinExistence type="predicted"/>
<protein>
    <submittedName>
        <fullName evidence="2">Uncharacterized protein</fullName>
    </submittedName>
</protein>
<feature type="non-terminal residue" evidence="2">
    <location>
        <position position="1"/>
    </location>
</feature>
<reference evidence="2 3" key="1">
    <citation type="submission" date="2018-08" db="EMBL/GenBank/DDBJ databases">
        <authorList>
            <person name="Laetsch R D."/>
            <person name="Stevens L."/>
            <person name="Kumar S."/>
            <person name="Blaxter L. M."/>
        </authorList>
    </citation>
    <scope>NUCLEOTIDE SEQUENCE [LARGE SCALE GENOMIC DNA]</scope>
</reference>
<sequence>FLNGQQREKSEANAAHSSYFNY</sequence>